<dbReference type="Pfam" id="PF09903">
    <property type="entry name" value="DUF2130"/>
    <property type="match status" value="1"/>
</dbReference>
<keyword evidence="1" id="KW-0175">Coiled coil</keyword>
<gene>
    <name evidence="2" type="ORF">A3C25_00835</name>
</gene>
<organism evidence="2 3">
    <name type="scientific">Candidatus Roizmanbacteria bacterium RIFCSPHIGHO2_02_FULL_38_11</name>
    <dbReference type="NCBI Taxonomy" id="1802039"/>
    <lineage>
        <taxon>Bacteria</taxon>
        <taxon>Candidatus Roizmaniibacteriota</taxon>
    </lineage>
</organism>
<sequence>MNDQIICPNCKKPIPLTEALSHQIQEKYQKAYRQRFEDEKIKLETNLRTQLSKKIKEEMEFQMKDKSEEIGELRKQNRTLQDQLLELNRLMRQLKTENEQRNIEFEKKLSNEQEKIRLAEQKRIDQEYKFKILEYQKKEEAALKLAEDYKRKLEQGSQQLQGDVLEIELKNNLKREFPYDEIKDVSTGVRGADVLQIVKNNFGKSCGTIIWELKRTKAWSDGWINKLKEDQRRIKAEIAVIISQTLPDGVKHFTQKDGVWIGDYESITGLGLLLRNTLLELSKVKSSVVGKQEKKEILWNYLTSTEFRHRLEAIYDTYQQEKVYLDKEKEFFRRKWAREEKNIQLLMENLLGMHGDLQAIIGRSLPEMKGLEMLPSGKEEKNDTLF</sequence>
<dbReference type="AlphaFoldDB" id="A0A1F7GYN2"/>
<accession>A0A1F7GYN2</accession>
<evidence type="ECO:0008006" key="4">
    <source>
        <dbReference type="Google" id="ProtNLM"/>
    </source>
</evidence>
<dbReference type="InterPro" id="IPR019219">
    <property type="entry name" value="DUF2130"/>
</dbReference>
<name>A0A1F7GYN2_9BACT</name>
<evidence type="ECO:0000313" key="3">
    <source>
        <dbReference type="Proteomes" id="UP000177913"/>
    </source>
</evidence>
<dbReference type="EMBL" id="MFZO01000044">
    <property type="protein sequence ID" value="OGK23646.1"/>
    <property type="molecule type" value="Genomic_DNA"/>
</dbReference>
<dbReference type="Proteomes" id="UP000177913">
    <property type="component" value="Unassembled WGS sequence"/>
</dbReference>
<comment type="caution">
    <text evidence="2">The sequence shown here is derived from an EMBL/GenBank/DDBJ whole genome shotgun (WGS) entry which is preliminary data.</text>
</comment>
<reference evidence="2 3" key="1">
    <citation type="journal article" date="2016" name="Nat. Commun.">
        <title>Thousands of microbial genomes shed light on interconnected biogeochemical processes in an aquifer system.</title>
        <authorList>
            <person name="Anantharaman K."/>
            <person name="Brown C.T."/>
            <person name="Hug L.A."/>
            <person name="Sharon I."/>
            <person name="Castelle C.J."/>
            <person name="Probst A.J."/>
            <person name="Thomas B.C."/>
            <person name="Singh A."/>
            <person name="Wilkins M.J."/>
            <person name="Karaoz U."/>
            <person name="Brodie E.L."/>
            <person name="Williams K.H."/>
            <person name="Hubbard S.S."/>
            <person name="Banfield J.F."/>
        </authorList>
    </citation>
    <scope>NUCLEOTIDE SEQUENCE [LARGE SCALE GENOMIC DNA]</scope>
</reference>
<evidence type="ECO:0000256" key="1">
    <source>
        <dbReference type="SAM" id="Coils"/>
    </source>
</evidence>
<feature type="coiled-coil region" evidence="1">
    <location>
        <begin position="56"/>
        <end position="122"/>
    </location>
</feature>
<protein>
    <recommendedName>
        <fullName evidence="4">DUF2130 domain-containing protein</fullName>
    </recommendedName>
</protein>
<proteinExistence type="predicted"/>
<evidence type="ECO:0000313" key="2">
    <source>
        <dbReference type="EMBL" id="OGK23646.1"/>
    </source>
</evidence>